<feature type="transmembrane region" description="Helical" evidence="2">
    <location>
        <begin position="212"/>
        <end position="233"/>
    </location>
</feature>
<dbReference type="Gene3D" id="3.10.110.10">
    <property type="entry name" value="Ubiquitin Conjugating Enzyme"/>
    <property type="match status" value="1"/>
</dbReference>
<feature type="region of interest" description="Disordered" evidence="1">
    <location>
        <begin position="162"/>
        <end position="202"/>
    </location>
</feature>
<dbReference type="AlphaFoldDB" id="A0A087SD62"/>
<sequence>MSISKSCATRLQKEYKAIVREWHFVLQGQDEFKGGVYHGKITFPSSYPYKPPSILMFTPNGRHAGLGIGNGHGKLCKRSFATNTKLCMSMTDFHPESWNPMWSVGTILTGLLSFMYDSANSTGVVTSTPAEKAALAAQSLAFNVRSPTFRKLFPHWVARHEEAQRAAPPPGMGGGCRPPEQDAAEGPAGPASAPAAAAPAPPPAAAPVLTSWSFLAAALLVAGGAVALGILHLSRVAEQ</sequence>
<dbReference type="EMBL" id="KL662096">
    <property type="protein sequence ID" value="KFM23666.1"/>
    <property type="molecule type" value="Genomic_DNA"/>
</dbReference>
<gene>
    <name evidence="4" type="ORF">F751_3882</name>
</gene>
<keyword evidence="2" id="KW-1133">Transmembrane helix</keyword>
<feature type="compositionally biased region" description="Low complexity" evidence="1">
    <location>
        <begin position="184"/>
        <end position="198"/>
    </location>
</feature>
<keyword evidence="2" id="KW-0472">Membrane</keyword>
<dbReference type="InterPro" id="IPR000608">
    <property type="entry name" value="UBC"/>
</dbReference>
<dbReference type="SMART" id="SM00212">
    <property type="entry name" value="UBCc"/>
    <property type="match status" value="1"/>
</dbReference>
<dbReference type="Pfam" id="PF00179">
    <property type="entry name" value="UQ_con"/>
    <property type="match status" value="1"/>
</dbReference>
<dbReference type="Proteomes" id="UP000028924">
    <property type="component" value="Unassembled WGS sequence"/>
</dbReference>
<accession>A0A087SD62</accession>
<dbReference type="GeneID" id="23615273"/>
<feature type="domain" description="UBC core" evidence="3">
    <location>
        <begin position="1"/>
        <end position="162"/>
    </location>
</feature>
<dbReference type="InterPro" id="IPR016135">
    <property type="entry name" value="UBQ-conjugating_enzyme/RWD"/>
</dbReference>
<dbReference type="RefSeq" id="XP_011396540.1">
    <property type="nucleotide sequence ID" value="XM_011398238.1"/>
</dbReference>
<evidence type="ECO:0000313" key="5">
    <source>
        <dbReference type="Proteomes" id="UP000028924"/>
    </source>
</evidence>
<proteinExistence type="predicted"/>
<evidence type="ECO:0000256" key="2">
    <source>
        <dbReference type="SAM" id="Phobius"/>
    </source>
</evidence>
<name>A0A087SD62_AUXPR</name>
<dbReference type="PANTHER" id="PTHR24067">
    <property type="entry name" value="UBIQUITIN-CONJUGATING ENZYME E2"/>
    <property type="match status" value="1"/>
</dbReference>
<dbReference type="eggNOG" id="KOG0894">
    <property type="taxonomic scope" value="Eukaryota"/>
</dbReference>
<dbReference type="SUPFAM" id="SSF54495">
    <property type="entry name" value="UBC-like"/>
    <property type="match status" value="1"/>
</dbReference>
<dbReference type="OrthoDB" id="1158011at2759"/>
<evidence type="ECO:0000259" key="3">
    <source>
        <dbReference type="PROSITE" id="PS50127"/>
    </source>
</evidence>
<keyword evidence="2" id="KW-0812">Transmembrane</keyword>
<evidence type="ECO:0000256" key="1">
    <source>
        <dbReference type="SAM" id="MobiDB-lite"/>
    </source>
</evidence>
<protein>
    <submittedName>
        <fullName evidence="4">Putative ubiquitin-conjugating enzyme E2 33</fullName>
    </submittedName>
</protein>
<keyword evidence="5" id="KW-1185">Reference proteome</keyword>
<organism evidence="4 5">
    <name type="scientific">Auxenochlorella protothecoides</name>
    <name type="common">Green microalga</name>
    <name type="synonym">Chlorella protothecoides</name>
    <dbReference type="NCBI Taxonomy" id="3075"/>
    <lineage>
        <taxon>Eukaryota</taxon>
        <taxon>Viridiplantae</taxon>
        <taxon>Chlorophyta</taxon>
        <taxon>core chlorophytes</taxon>
        <taxon>Trebouxiophyceae</taxon>
        <taxon>Chlorellales</taxon>
        <taxon>Chlorellaceae</taxon>
        <taxon>Auxenochlorella</taxon>
    </lineage>
</organism>
<reference evidence="4 5" key="1">
    <citation type="journal article" date="2014" name="BMC Genomics">
        <title>Oil accumulation mechanisms of the oleaginous microalga Chlorella protothecoides revealed through its genome, transcriptomes, and proteomes.</title>
        <authorList>
            <person name="Gao C."/>
            <person name="Wang Y."/>
            <person name="Shen Y."/>
            <person name="Yan D."/>
            <person name="He X."/>
            <person name="Dai J."/>
            <person name="Wu Q."/>
        </authorList>
    </citation>
    <scope>NUCLEOTIDE SEQUENCE [LARGE SCALE GENOMIC DNA]</scope>
    <source>
        <strain evidence="4 5">0710</strain>
    </source>
</reference>
<dbReference type="PROSITE" id="PS50127">
    <property type="entry name" value="UBC_2"/>
    <property type="match status" value="1"/>
</dbReference>
<dbReference type="STRING" id="3075.A0A087SD62"/>
<evidence type="ECO:0000313" key="4">
    <source>
        <dbReference type="EMBL" id="KFM23666.1"/>
    </source>
</evidence>
<dbReference type="CDD" id="cd23799">
    <property type="entry name" value="UBCc_UBE2J"/>
    <property type="match status" value="1"/>
</dbReference>
<dbReference type="KEGG" id="apro:F751_3882"/>
<dbReference type="InterPro" id="IPR050113">
    <property type="entry name" value="Ub_conjugating_enzyme"/>
</dbReference>